<gene>
    <name evidence="8" type="ORF">CYMTET_25715</name>
</gene>
<feature type="region of interest" description="Disordered" evidence="5">
    <location>
        <begin position="2450"/>
        <end position="2482"/>
    </location>
</feature>
<reference evidence="8 9" key="1">
    <citation type="journal article" date="2015" name="Genome Biol. Evol.">
        <title>Comparative Genomics of a Bacterivorous Green Alga Reveals Evolutionary Causalities and Consequences of Phago-Mixotrophic Mode of Nutrition.</title>
        <authorList>
            <person name="Burns J.A."/>
            <person name="Paasch A."/>
            <person name="Narechania A."/>
            <person name="Kim E."/>
        </authorList>
    </citation>
    <scope>NUCLEOTIDE SEQUENCE [LARGE SCALE GENOMIC DNA]</scope>
    <source>
        <strain evidence="8 9">PLY_AMNH</strain>
    </source>
</reference>
<feature type="domain" description="Helicase ATP-binding" evidence="7">
    <location>
        <begin position="2757"/>
        <end position="2956"/>
    </location>
</feature>
<proteinExistence type="predicted"/>
<dbReference type="InterPro" id="IPR014001">
    <property type="entry name" value="Helicase_ATP-bd"/>
</dbReference>
<dbReference type="Pfam" id="PF12796">
    <property type="entry name" value="Ank_2"/>
    <property type="match status" value="2"/>
</dbReference>
<evidence type="ECO:0000313" key="8">
    <source>
        <dbReference type="EMBL" id="KAK3265614.1"/>
    </source>
</evidence>
<dbReference type="SMART" id="SM00382">
    <property type="entry name" value="AAA"/>
    <property type="match status" value="2"/>
</dbReference>
<evidence type="ECO:0000259" key="7">
    <source>
        <dbReference type="SMART" id="SM00487"/>
    </source>
</evidence>
<dbReference type="Gene3D" id="3.40.50.300">
    <property type="entry name" value="P-loop containing nucleotide triphosphate hydrolases"/>
    <property type="match status" value="2"/>
</dbReference>
<evidence type="ECO:0008006" key="10">
    <source>
        <dbReference type="Google" id="ProtNLM"/>
    </source>
</evidence>
<dbReference type="InterPro" id="IPR006935">
    <property type="entry name" value="Helicase/UvrB_N"/>
</dbReference>
<dbReference type="InterPro" id="IPR007111">
    <property type="entry name" value="NACHT_NTPase"/>
</dbReference>
<dbReference type="InterPro" id="IPR036770">
    <property type="entry name" value="Ankyrin_rpt-contain_sf"/>
</dbReference>
<dbReference type="SUPFAM" id="SSF48403">
    <property type="entry name" value="Ankyrin repeat"/>
    <property type="match status" value="2"/>
</dbReference>
<dbReference type="PROSITE" id="PS50088">
    <property type="entry name" value="ANK_REPEAT"/>
    <property type="match status" value="4"/>
</dbReference>
<feature type="region of interest" description="Disordered" evidence="5">
    <location>
        <begin position="3154"/>
        <end position="3187"/>
    </location>
</feature>
<dbReference type="SUPFAM" id="SSF52540">
    <property type="entry name" value="P-loop containing nucleoside triphosphate hydrolases"/>
    <property type="match status" value="2"/>
</dbReference>
<feature type="repeat" description="ANK" evidence="3">
    <location>
        <begin position="3756"/>
        <end position="3778"/>
    </location>
</feature>
<dbReference type="SMART" id="SM00248">
    <property type="entry name" value="ANK"/>
    <property type="match status" value="6"/>
</dbReference>
<dbReference type="GO" id="GO:0005524">
    <property type="term" value="F:ATP binding"/>
    <property type="evidence" value="ECO:0007669"/>
    <property type="project" value="InterPro"/>
</dbReference>
<dbReference type="GO" id="GO:0016787">
    <property type="term" value="F:hydrolase activity"/>
    <property type="evidence" value="ECO:0007669"/>
    <property type="project" value="InterPro"/>
</dbReference>
<organism evidence="8 9">
    <name type="scientific">Cymbomonas tetramitiformis</name>
    <dbReference type="NCBI Taxonomy" id="36881"/>
    <lineage>
        <taxon>Eukaryota</taxon>
        <taxon>Viridiplantae</taxon>
        <taxon>Chlorophyta</taxon>
        <taxon>Pyramimonadophyceae</taxon>
        <taxon>Pyramimonadales</taxon>
        <taxon>Pyramimonadaceae</taxon>
        <taxon>Cymbomonas</taxon>
    </lineage>
</organism>
<dbReference type="InterPro" id="IPR002110">
    <property type="entry name" value="Ankyrin_rpt"/>
</dbReference>
<feature type="region of interest" description="Disordered" evidence="5">
    <location>
        <begin position="1344"/>
        <end position="1370"/>
    </location>
</feature>
<sequence>MGSCVSVPCGPPLTEDANNYTTLTAQRERAEARAKRATASAEGLPPALGPELKGGSAALREVALRAPEPVWASAGLCLEGLQPREELAYLDELLLGLVEAATPLVGRVGCGHTAEPLLHAARGAACGVAAGAVISGDADKSLQKVLMKLKSVSLSAVSRGALLQCREGTSPVELSAHIFALRVTLQARRSADQESGKAAAKALGNVLAGTVLTVARGSLDARLAAGLYDCAHVAFSEATSRYARADAQLVLLCDTVQHHLMLAESKKQCTEGAILQALLSLQQRVRYASTWQPGALLARAIGAAAEMHVRCASDLSEGMAEAAAELAAWLVLGDDPSSPSETLGDNEKAPFVERFGGLRGLSMLGAGDAKSDRAGSRKAELAQWGSQVLTGAFDLTSPEAWQTWLLTGKAILQALAVECFNQLALELQSLAHQKEAEKKAALSEGLQNGARRTHAALGVVGSQLAKLGKLVTQVHDVLRTLTAVLTKVQRWAAAVDAAVGAAQHECEQISSYCPAQRTGKEDPSREPLSPRRCARTLSCTATLIRGAAGKKVCDVLSDDQQSQEFYLAAAEKLEEACKKLESEETSFEMPESEEHLATVREAAQEASEALGSVRDSALVSGTTKHMSELSVMLSVLSYHVELLQAGVKDAQTRVEHLRGELEKVANVSNDTSSGESPIQSQKGALIVEAQPLNATTTKKLYGVLDEAAELADIVKSSLLSLETVLGLEGPVKPRSDTDPAVVGSFAKDMVAKQVAELSKCVTAQLMEEARSVADDAADTAADTATAALEALGGTDDGVAALVLPAVRFMGEVVSKEVLSRLAPCASDHAGLVREAATSSVLRVRRELYKLDQKGSSVATELLLRINEHVVEQTVWEPEKRVLALLSAKERGPTKAELATAWAAREQALRKRLQARLQALDELTRQAEFPSNDLDRQMRLRECRAERAALAAASRGCSSVSDKLDIVLGFMTAFDERLEEIGSVLSELQQSVAEVHADVKELRADMRLLVGPSVDELLECATRAALAQPLPQKPIMPPHAISLLGSSSPCALVPQLKQIILGRGEGGNADSLSPSTGGGAISSSDRQHQVICLVGDPGSGKSIALQLLHRELTMEGYASGCITLFCSLAELQHPQFDLVPALLERQYDFTNARIQELQQMVRRGEKRLLICADALDEAPAEAQKANLFASNRLATWGPERMPKGKGTPSKALAPPEGDVTSSSTTQHPHDSSFPSSLEACGWPKLLLTCRTAAFPSNDDHALLQERFVALSGQEPCVLRIGSFSERLMEYCTVQFRYRVHCVLMRCLGADIQLDPLEYGAYDSRKLLDKTLALDPTVEEKVRERYQGLNRSTQSSSAGLKDDANGGNSIQNRQQEQVDDIIREYTVVIHEFITQHRLELTLNDAVWVALMRADLWSPSRFKRVLDHGDGAADGKQGAARTSASVPVALCSTVFTVEMLLDVLPRLFHPLQLQRNLQQLLLGEFPNCKRFVSRVVNEYERMSDGGEVWSEEDFCKQCAKLHSWRDISLMNQVVRGLNKRPQPAHGHDHPRTVKVRASNKSAVSKHDDSSQLEDGVSSKPLRSGVAGLHQQQPGAGDPTGGHAESTQEEPQGGVEGTLDDKRPEVQAAVRRCLEQQRPSRYQIYEAFVDGYVKRECLHHTMRASESSASTDHAAEDPAEAVFELCQQLAVEMTVEGARRIHLQDAQSHATRLYTSDAARPLRRMLPIARSRRVATWLHLTICEFMAARQTLLILDQLTLLHSESFAQVLAVELRKVLQAEFLQEKQRQVSSENNHNDGNSAMTPSFEAWLVDVNVDLWEVLLRRRSHALKLLRDNPASALVKTADVAETLQLLVRQLQLVSTLGIARFNVSLHPEIESFLASGMRDEPRRRAALASLVHLGQLTPSLQRCTQSALTVLDHVYLKGEVLESKLAEYGVSFKYADVLDLNRPDIFGAKPLDCCVTAGIPSVDMFRRMVQLPGRGGGAKLGTTRSGAAWLHLEESEHWADDEAAAELIVLITLAGGDVNATDSRGNALLHRVVLADRPRLVGAVLETERCNPNVQDAAGLTPLDHLCHGGSSQSSSSSKEMRRLLLGSGAKSNVHQRPWYLYAVLQPAPLVTGFLENRHVFRHRASELACALKEALATPEHNEDWKGRSPVCLSSAGQAAVNLDLQAGLIHNLVWCATGRLRTEFHNGSGPVDAEGGGGADFDLTVESLLATLDSLEEGKRPKLAVVCMKHGARSAARELGRYVPTIFVKVDLFAEDAGGGQADGLANGDLSGVFFDLLAPLLRVLNVPDTELSDDHEVTVTLELLLFQVQCGEKENTGFFFGLSDDHDADDLNANRQLVCSKVPTVPWTMAPSASSRGAWGAAHRQQQLLVQNRVVEEDQDDNLSTLPGQHLEMLSCDIPRLVELRRFLEKRSDVIGSDASEQRQPHSADVPAAVWSVVVDIDGASSGQQEGDGSRKDNANDAKDGTKRDIASSDRQERLSLMRRSRALAFAACRSFLQVPGCYKGVYHVPSSADMSDVTRLLSGLPRSTRLLLWVDAFPSEEEGCGDDVPKDSEAASLVRQATKIAAEFTYAQFIFTGVARHQLSKQVATVRSSPRRGVPAAVHLVKSGVDDGTNEPERHVAEIQAAALHGEVKLFAVTTERPKGFDPLGHGGYSVGLLMQALRETTLNKLYSRTAGVLSDDDGCLIRFSVSDVGFLHELRNIILDSKLSAKLSDWLRKAHGEGSAGGASPLEVRVDVSHFMDLYESSVLSLDKLTPHQEKCLDQCLGKPSIHLSAPAGAGKTFVALHIILKRINAGGRVLFVARNIALAYFVAVWLCSHFPASEPGRRAKVLTQLHVMCEENQLQQQRRWESEGDEGPPIKLVLHACTLEMAGGRVELFPVDNQRVSSKRKRHHHPQPGDFGLVVVDEAHHLYQVKEIADEIERFAGEHGTQRVLLSDVSQSHGRLVHWPDERGVERVALTEVVRCSKRIVQGAMAFQLDGGHEGAAAGGPTNNKAATQCQHEATGPPLKSFLFDVPPGASEKHELRLYEEHVATAFKNLLDDYPRLQLHNRVAVIVPNRGFQEAFMPHLKNVLAGLGGKDGGTFECVDAITACSAIITQGGPSDRAGCGADERAQWVVYDRIEQFDGLERLIVICVGLDSVISNRGAREGGGPGDRHKEEDVVEDAHEETDQRVRGSADPLETRSQLYRALTRAHMVVMVVNKMLRGGWLEWLTKVKLDKKDFDRERELALLQMKAVDESIQAALVKAVRTLDLSDAARAAVSDAVKANSAGGLLEGQALNDLVKEQVDAWKRDEESVKEHVDALIAWHRLKYELDEPELAKMRAEAVIGRRRQGRSPEEAAKAALLKRIPALLGNVTIPEWLDPKLSSEEVKALTPIVRKGSISLSDPPNQTSSEESASAGEAFTTLPELRTQTVQEWCTEVQNAEERLRKAADSSVLSKGLRPDEHERRVLSRKAGLSVISGGPDLVEAMILVLSAAADEAVKVSTGEVVKLAQKACAEQVCSSDGPQPLSSVARAVVRRHGIPVILKAEALLLEVQLSPDTIQLISDRVDLEEMAESAEREAQDWLARNASYSEMLRVRSKEEGLQCDDKELAAMSAELANDAYKAQRSPTEADTAPFIARLRELGEENTLSTVKQIAKERGIELSREELAGISTEVKRTRARNPALSLEAAITDLLPVSQSIWDASSNTTSQVAGADAAFMPLRRGLAGDARDMSPVHLVARDGDVDKLRLLIQEGADLGPDAFGMTPAHWAAQEGHVEVLRVLLQALKVRCVEKEVDAKDREGRTPAHRAAHGGHLEALRVLQDAGADLSHAANDGRTPAHSAAHGGHLEALRMLQEASVDLGHAANDGRCRRGPQPC</sequence>
<evidence type="ECO:0000256" key="3">
    <source>
        <dbReference type="PROSITE-ProRule" id="PRU00023"/>
    </source>
</evidence>
<feature type="region of interest" description="Disordered" evidence="5">
    <location>
        <begin position="1195"/>
        <end position="1232"/>
    </location>
</feature>
<evidence type="ECO:0000256" key="5">
    <source>
        <dbReference type="SAM" id="MobiDB-lite"/>
    </source>
</evidence>
<feature type="domain" description="AAA+ ATPase" evidence="6">
    <location>
        <begin position="1086"/>
        <end position="1271"/>
    </location>
</feature>
<dbReference type="SMART" id="SM00487">
    <property type="entry name" value="DEXDc"/>
    <property type="match status" value="1"/>
</dbReference>
<evidence type="ECO:0000256" key="1">
    <source>
        <dbReference type="ARBA" id="ARBA00022737"/>
    </source>
</evidence>
<comment type="caution">
    <text evidence="8">The sequence shown here is derived from an EMBL/GenBank/DDBJ whole genome shotgun (WGS) entry which is preliminary data.</text>
</comment>
<keyword evidence="2 3" id="KW-0040">ANK repeat</keyword>
<evidence type="ECO:0000313" key="9">
    <source>
        <dbReference type="Proteomes" id="UP001190700"/>
    </source>
</evidence>
<dbReference type="Pfam" id="PF04851">
    <property type="entry name" value="ResIII"/>
    <property type="match status" value="1"/>
</dbReference>
<accession>A0AAE0FTI9</accession>
<dbReference type="InterPro" id="IPR027417">
    <property type="entry name" value="P-loop_NTPase"/>
</dbReference>
<feature type="compositionally biased region" description="Low complexity" evidence="5">
    <location>
        <begin position="3402"/>
        <end position="3411"/>
    </location>
</feature>
<feature type="domain" description="AAA+ ATPase" evidence="6">
    <location>
        <begin position="2774"/>
        <end position="2978"/>
    </location>
</feature>
<protein>
    <recommendedName>
        <fullName evidence="10">AAA+ ATPase domain-containing protein</fullName>
    </recommendedName>
</protein>
<dbReference type="EMBL" id="LGRX02013800">
    <property type="protein sequence ID" value="KAK3265614.1"/>
    <property type="molecule type" value="Genomic_DNA"/>
</dbReference>
<dbReference type="Proteomes" id="UP001190700">
    <property type="component" value="Unassembled WGS sequence"/>
</dbReference>
<dbReference type="PANTHER" id="PTHR24198:SF165">
    <property type="entry name" value="ANKYRIN REPEAT-CONTAINING PROTEIN-RELATED"/>
    <property type="match status" value="1"/>
</dbReference>
<dbReference type="PROSITE" id="PS50297">
    <property type="entry name" value="ANK_REP_REGION"/>
    <property type="match status" value="4"/>
</dbReference>
<keyword evidence="4" id="KW-0175">Coiled coil</keyword>
<feature type="region of interest" description="Disordered" evidence="5">
    <location>
        <begin position="1535"/>
        <end position="1617"/>
    </location>
</feature>
<feature type="repeat" description="ANK" evidence="3">
    <location>
        <begin position="3795"/>
        <end position="3827"/>
    </location>
</feature>
<feature type="region of interest" description="Disordered" evidence="5">
    <location>
        <begin position="3390"/>
        <end position="3411"/>
    </location>
</feature>
<dbReference type="InterPro" id="IPR003593">
    <property type="entry name" value="AAA+_ATPase"/>
</dbReference>
<keyword evidence="1" id="KW-0677">Repeat</keyword>
<keyword evidence="9" id="KW-1185">Reference proteome</keyword>
<feature type="coiled-coil region" evidence="4">
    <location>
        <begin position="640"/>
        <end position="667"/>
    </location>
</feature>
<name>A0AAE0FTI9_9CHLO</name>
<evidence type="ECO:0000259" key="6">
    <source>
        <dbReference type="SMART" id="SM00382"/>
    </source>
</evidence>
<feature type="compositionally biased region" description="Polar residues" evidence="5">
    <location>
        <begin position="1347"/>
        <end position="1356"/>
    </location>
</feature>
<dbReference type="PANTHER" id="PTHR24198">
    <property type="entry name" value="ANKYRIN REPEAT AND PROTEIN KINASE DOMAIN-CONTAINING PROTEIN"/>
    <property type="match status" value="1"/>
</dbReference>
<feature type="repeat" description="ANK" evidence="3">
    <location>
        <begin position="3828"/>
        <end position="3860"/>
    </location>
</feature>
<dbReference type="Pfam" id="PF05729">
    <property type="entry name" value="NACHT"/>
    <property type="match status" value="1"/>
</dbReference>
<feature type="compositionally biased region" description="Polar residues" evidence="5">
    <location>
        <begin position="3392"/>
        <end position="3401"/>
    </location>
</feature>
<dbReference type="GO" id="GO:0003677">
    <property type="term" value="F:DNA binding"/>
    <property type="evidence" value="ECO:0007669"/>
    <property type="project" value="InterPro"/>
</dbReference>
<evidence type="ECO:0000256" key="2">
    <source>
        <dbReference type="ARBA" id="ARBA00023043"/>
    </source>
</evidence>
<feature type="compositionally biased region" description="Basic and acidic residues" evidence="5">
    <location>
        <begin position="2458"/>
        <end position="2482"/>
    </location>
</feature>
<feature type="coiled-coil region" evidence="4">
    <location>
        <begin position="3559"/>
        <end position="3586"/>
    </location>
</feature>
<dbReference type="Gene3D" id="1.25.40.20">
    <property type="entry name" value="Ankyrin repeat-containing domain"/>
    <property type="match status" value="2"/>
</dbReference>
<feature type="repeat" description="ANK" evidence="3">
    <location>
        <begin position="3724"/>
        <end position="3751"/>
    </location>
</feature>
<evidence type="ECO:0000256" key="4">
    <source>
        <dbReference type="SAM" id="Coils"/>
    </source>
</evidence>